<proteinExistence type="predicted"/>
<reference evidence="1" key="1">
    <citation type="submission" date="2018-02" db="EMBL/GenBank/DDBJ databases">
        <title>Rhizophora mucronata_Transcriptome.</title>
        <authorList>
            <person name="Meera S.P."/>
            <person name="Sreeshan A."/>
            <person name="Augustine A."/>
        </authorList>
    </citation>
    <scope>NUCLEOTIDE SEQUENCE</scope>
    <source>
        <tissue evidence="1">Leaf</tissue>
    </source>
</reference>
<dbReference type="EMBL" id="GGEC01088995">
    <property type="protein sequence ID" value="MBX69479.1"/>
    <property type="molecule type" value="Transcribed_RNA"/>
</dbReference>
<dbReference type="AlphaFoldDB" id="A0A2P2QR28"/>
<organism evidence="1">
    <name type="scientific">Rhizophora mucronata</name>
    <name type="common">Asiatic mangrove</name>
    <dbReference type="NCBI Taxonomy" id="61149"/>
    <lineage>
        <taxon>Eukaryota</taxon>
        <taxon>Viridiplantae</taxon>
        <taxon>Streptophyta</taxon>
        <taxon>Embryophyta</taxon>
        <taxon>Tracheophyta</taxon>
        <taxon>Spermatophyta</taxon>
        <taxon>Magnoliopsida</taxon>
        <taxon>eudicotyledons</taxon>
        <taxon>Gunneridae</taxon>
        <taxon>Pentapetalae</taxon>
        <taxon>rosids</taxon>
        <taxon>fabids</taxon>
        <taxon>Malpighiales</taxon>
        <taxon>Rhizophoraceae</taxon>
        <taxon>Rhizophora</taxon>
    </lineage>
</organism>
<name>A0A2P2QR28_RHIMU</name>
<sequence>MLSISSPSRPVWTCPACSTILTTRSTMARGSSRRRRRRHWLRKLRSLPRQISCG</sequence>
<protein>
    <submittedName>
        <fullName evidence="1">Uncharacterized protein</fullName>
    </submittedName>
</protein>
<accession>A0A2P2QR28</accession>
<evidence type="ECO:0000313" key="1">
    <source>
        <dbReference type="EMBL" id="MBX69479.1"/>
    </source>
</evidence>